<feature type="domain" description="Phospholipid/glycerol acyltransferase" evidence="1">
    <location>
        <begin position="87"/>
        <end position="237"/>
    </location>
</feature>
<evidence type="ECO:0000313" key="2">
    <source>
        <dbReference type="EMBL" id="SFN49952.1"/>
    </source>
</evidence>
<name>A0A1I4ZI61_9GAMM</name>
<dbReference type="AlphaFoldDB" id="A0A1I4ZI61"/>
<accession>A0A1I4ZI61</accession>
<dbReference type="PANTHER" id="PTHR30068">
    <property type="entry name" value="URONATE ISOMERASE"/>
    <property type="match status" value="1"/>
</dbReference>
<dbReference type="OrthoDB" id="1078132at2"/>
<dbReference type="RefSeq" id="WP_092006084.1">
    <property type="nucleotide sequence ID" value="NZ_FOUR01000009.1"/>
</dbReference>
<evidence type="ECO:0000313" key="3">
    <source>
        <dbReference type="Proteomes" id="UP000199339"/>
    </source>
</evidence>
<gene>
    <name evidence="2" type="ORF">SAMN04487961_3238</name>
</gene>
<dbReference type="GO" id="GO:0019698">
    <property type="term" value="P:D-galacturonate catabolic process"/>
    <property type="evidence" value="ECO:0007669"/>
    <property type="project" value="TreeGrafter"/>
</dbReference>
<evidence type="ECO:0000259" key="1">
    <source>
        <dbReference type="Pfam" id="PF01553"/>
    </source>
</evidence>
<dbReference type="SUPFAM" id="SSF69593">
    <property type="entry name" value="Glycerol-3-phosphate (1)-acyltransferase"/>
    <property type="match status" value="1"/>
</dbReference>
<keyword evidence="2" id="KW-0808">Transferase</keyword>
<dbReference type="GO" id="GO:0016746">
    <property type="term" value="F:acyltransferase activity"/>
    <property type="evidence" value="ECO:0007669"/>
    <property type="project" value="UniProtKB-KW"/>
</dbReference>
<protein>
    <submittedName>
        <fullName evidence="2">Acyltransferase</fullName>
    </submittedName>
</protein>
<sequence>MQEFDAIRPYSDEETGPAIQRLVNDREFLDMVGRFKSPTLERWAPAVLRFFLRRWLISNFGHFTRVDDLQARLSSYVGELVEGTTTRVTTSGLENLDKHSAHLFISNHRDIVFDPMVVNYLLFQNGFYTTRIAIGDNLLQNRVFAEMMRLNKSFVVRRNMTSPREMRDAYMTLSAFINHSIDTNHSIWIAQREGRAKDGLDYTDPAIIKMFYMSRKKSGLSFGEAMNRLHIVPVSISYEYDPCDVDKAKELETRARTGSYTKTEGEDSEQIVKGLTGFKGHVHVHFGAPIADAPENPKELASRIDHEMHANYHLHASNLVAYQQRGLHPDAHATPETVTESVVTAETWSPADMAAAEAEMERRLEACEPAIRPYLLDMYANPVVTALQANSR</sequence>
<dbReference type="GO" id="GO:0042840">
    <property type="term" value="P:D-glucuronate catabolic process"/>
    <property type="evidence" value="ECO:0007669"/>
    <property type="project" value="TreeGrafter"/>
</dbReference>
<keyword evidence="3" id="KW-1185">Reference proteome</keyword>
<dbReference type="EMBL" id="FOUR01000009">
    <property type="protein sequence ID" value="SFN49952.1"/>
    <property type="molecule type" value="Genomic_DNA"/>
</dbReference>
<dbReference type="Pfam" id="PF01553">
    <property type="entry name" value="Acyltransferase"/>
    <property type="match status" value="1"/>
</dbReference>
<proteinExistence type="predicted"/>
<reference evidence="3" key="1">
    <citation type="submission" date="2016-10" db="EMBL/GenBank/DDBJ databases">
        <authorList>
            <person name="Varghese N."/>
            <person name="Submissions S."/>
        </authorList>
    </citation>
    <scope>NUCLEOTIDE SEQUENCE [LARGE SCALE GENOMIC DNA]</scope>
    <source>
        <strain evidence="3">CGMCC 1.6775</strain>
    </source>
</reference>
<dbReference type="Proteomes" id="UP000199339">
    <property type="component" value="Unassembled WGS sequence"/>
</dbReference>
<organism evidence="2 3">
    <name type="scientific">Marinobacter pelagius</name>
    <dbReference type="NCBI Taxonomy" id="379482"/>
    <lineage>
        <taxon>Bacteria</taxon>
        <taxon>Pseudomonadati</taxon>
        <taxon>Pseudomonadota</taxon>
        <taxon>Gammaproteobacteria</taxon>
        <taxon>Pseudomonadales</taxon>
        <taxon>Marinobacteraceae</taxon>
        <taxon>Marinobacter</taxon>
    </lineage>
</organism>
<dbReference type="InterPro" id="IPR002123">
    <property type="entry name" value="Plipid/glycerol_acylTrfase"/>
</dbReference>
<keyword evidence="2" id="KW-0012">Acyltransferase</keyword>
<dbReference type="PANTHER" id="PTHR30068:SF3">
    <property type="entry name" value="PHOSPHOLIPID_GLYCEROL ACYLTRANSFERASE DOMAIN-CONTAINING PROTEIN"/>
    <property type="match status" value="1"/>
</dbReference>